<evidence type="ECO:0000313" key="2">
    <source>
        <dbReference type="EMBL" id="MFD2474731.1"/>
    </source>
</evidence>
<dbReference type="RefSeq" id="WP_378314219.1">
    <property type="nucleotide sequence ID" value="NZ_JBHUKS010000041.1"/>
</dbReference>
<proteinExistence type="predicted"/>
<feature type="region of interest" description="Disordered" evidence="1">
    <location>
        <begin position="109"/>
        <end position="128"/>
    </location>
</feature>
<feature type="region of interest" description="Disordered" evidence="1">
    <location>
        <begin position="15"/>
        <end position="37"/>
    </location>
</feature>
<evidence type="ECO:0000256" key="1">
    <source>
        <dbReference type="SAM" id="MobiDB-lite"/>
    </source>
</evidence>
<reference evidence="3" key="1">
    <citation type="journal article" date="2019" name="Int. J. Syst. Evol. Microbiol.">
        <title>The Global Catalogue of Microorganisms (GCM) 10K type strain sequencing project: providing services to taxonomists for standard genome sequencing and annotation.</title>
        <authorList>
            <consortium name="The Broad Institute Genomics Platform"/>
            <consortium name="The Broad Institute Genome Sequencing Center for Infectious Disease"/>
            <person name="Wu L."/>
            <person name="Ma J."/>
        </authorList>
    </citation>
    <scope>NUCLEOTIDE SEQUENCE [LARGE SCALE GENOMIC DNA]</scope>
    <source>
        <strain evidence="3">CGMCC 4.7641</strain>
    </source>
</reference>
<organism evidence="2 3">
    <name type="scientific">Amycolatopsis silviterrae</name>
    <dbReference type="NCBI Taxonomy" id="1656914"/>
    <lineage>
        <taxon>Bacteria</taxon>
        <taxon>Bacillati</taxon>
        <taxon>Actinomycetota</taxon>
        <taxon>Actinomycetes</taxon>
        <taxon>Pseudonocardiales</taxon>
        <taxon>Pseudonocardiaceae</taxon>
        <taxon>Amycolatopsis</taxon>
    </lineage>
</organism>
<evidence type="ECO:0008006" key="4">
    <source>
        <dbReference type="Google" id="ProtNLM"/>
    </source>
</evidence>
<evidence type="ECO:0000313" key="3">
    <source>
        <dbReference type="Proteomes" id="UP001597483"/>
    </source>
</evidence>
<comment type="caution">
    <text evidence="2">The sequence shown here is derived from an EMBL/GenBank/DDBJ whole genome shotgun (WGS) entry which is preliminary data.</text>
</comment>
<keyword evidence="3" id="KW-1185">Reference proteome</keyword>
<protein>
    <recommendedName>
        <fullName evidence="4">Tetrapyrrole biosynthesis glutamyl-tRNA reductase dimerisation domain-containing protein</fullName>
    </recommendedName>
</protein>
<name>A0ABW5HNV9_9PSEU</name>
<sequence>MFDPANRDGTVAALVASQRGAHSTGRESAEKRLADAESRLRRHQAAIEAGVDPAAVDPAAVVEAINTAQAEREAAHAELRHLPKATVTEAAEVCARLDLVGDVARALNSRDAGADHAGLPGSRRATPL</sequence>
<feature type="compositionally biased region" description="Basic and acidic residues" evidence="1">
    <location>
        <begin position="24"/>
        <end position="37"/>
    </location>
</feature>
<dbReference type="Proteomes" id="UP001597483">
    <property type="component" value="Unassembled WGS sequence"/>
</dbReference>
<accession>A0ABW5HNV9</accession>
<dbReference type="EMBL" id="JBHUKS010000041">
    <property type="protein sequence ID" value="MFD2474731.1"/>
    <property type="molecule type" value="Genomic_DNA"/>
</dbReference>
<gene>
    <name evidence="2" type="ORF">ACFSVL_45485</name>
</gene>